<reference evidence="2" key="1">
    <citation type="submission" date="2016-11" db="UniProtKB">
        <authorList>
            <consortium name="WormBaseParasite"/>
        </authorList>
    </citation>
    <scope>IDENTIFICATION</scope>
</reference>
<name>A0A1I7SNL8_BURXY</name>
<proteinExistence type="predicted"/>
<dbReference type="WBParaSite" id="BXY_1465800.1">
    <property type="protein sequence ID" value="BXY_1465800.1"/>
    <property type="gene ID" value="BXY_1465800"/>
</dbReference>
<organism evidence="1 2">
    <name type="scientific">Bursaphelenchus xylophilus</name>
    <name type="common">Pinewood nematode worm</name>
    <name type="synonym">Aphelenchoides xylophilus</name>
    <dbReference type="NCBI Taxonomy" id="6326"/>
    <lineage>
        <taxon>Eukaryota</taxon>
        <taxon>Metazoa</taxon>
        <taxon>Ecdysozoa</taxon>
        <taxon>Nematoda</taxon>
        <taxon>Chromadorea</taxon>
        <taxon>Rhabditida</taxon>
        <taxon>Tylenchina</taxon>
        <taxon>Tylenchomorpha</taxon>
        <taxon>Aphelenchoidea</taxon>
        <taxon>Aphelenchoididae</taxon>
        <taxon>Bursaphelenchus</taxon>
    </lineage>
</organism>
<dbReference type="Proteomes" id="UP000095284">
    <property type="component" value="Unplaced"/>
</dbReference>
<protein>
    <submittedName>
        <fullName evidence="2">Uncharacterized protein</fullName>
    </submittedName>
</protein>
<sequence length="97" mass="10900">MYPFAFGSNYTANPMYYNGYYTTPYTSNQLNSQVSQMCLKTKDEINSSDFLFFDPNLSNLTQTPIERPEAQTAEVTVTSDGTAAHPANGFNVKYEDL</sequence>
<evidence type="ECO:0000313" key="1">
    <source>
        <dbReference type="Proteomes" id="UP000095284"/>
    </source>
</evidence>
<evidence type="ECO:0000313" key="2">
    <source>
        <dbReference type="WBParaSite" id="BXY_1465800.1"/>
    </source>
</evidence>
<dbReference type="AlphaFoldDB" id="A0A1I7SNL8"/>
<accession>A0A1I7SNL8</accession>